<dbReference type="EMBL" id="JACHCE010000009">
    <property type="protein sequence ID" value="MBB5638645.1"/>
    <property type="molecule type" value="Genomic_DNA"/>
</dbReference>
<dbReference type="Proteomes" id="UP000537204">
    <property type="component" value="Unassembled WGS sequence"/>
</dbReference>
<proteinExistence type="predicted"/>
<organism evidence="2 3">
    <name type="scientific">Pedobacter cryoconitis</name>
    <dbReference type="NCBI Taxonomy" id="188932"/>
    <lineage>
        <taxon>Bacteria</taxon>
        <taxon>Pseudomonadati</taxon>
        <taxon>Bacteroidota</taxon>
        <taxon>Sphingobacteriia</taxon>
        <taxon>Sphingobacteriales</taxon>
        <taxon>Sphingobacteriaceae</taxon>
        <taxon>Pedobacter</taxon>
    </lineage>
</organism>
<dbReference type="RefSeq" id="WP_183884454.1">
    <property type="nucleotide sequence ID" value="NZ_JACHCE010000009.1"/>
</dbReference>
<protein>
    <recommendedName>
        <fullName evidence="4">DUF4402 domain-containing protein</fullName>
    </recommendedName>
</protein>
<evidence type="ECO:0008006" key="4">
    <source>
        <dbReference type="Google" id="ProtNLM"/>
    </source>
</evidence>
<evidence type="ECO:0000256" key="1">
    <source>
        <dbReference type="SAM" id="SignalP"/>
    </source>
</evidence>
<sequence length="167" mass="17324">MKPILTISGITYLIILLTTSISSAQVVADANVSANIVTQVSISRIVDMTFGEIKGTTIAGTVVLTPAETRIATGGVQLVPGKAETATFTIDGQGSYTYSVTLPSYTMATAAGNTHIIVDNFKSLPAETGSLSDPLTLNVGATLNVAPDQPTGHYTSATPFDVIINYN</sequence>
<feature type="chain" id="PRO_5031328195" description="DUF4402 domain-containing protein" evidence="1">
    <location>
        <begin position="25"/>
        <end position="167"/>
    </location>
</feature>
<comment type="caution">
    <text evidence="2">The sequence shown here is derived from an EMBL/GenBank/DDBJ whole genome shotgun (WGS) entry which is preliminary data.</text>
</comment>
<evidence type="ECO:0000313" key="3">
    <source>
        <dbReference type="Proteomes" id="UP000537204"/>
    </source>
</evidence>
<dbReference type="AlphaFoldDB" id="A0A7W8ZRI3"/>
<reference evidence="2 3" key="1">
    <citation type="submission" date="2020-08" db="EMBL/GenBank/DDBJ databases">
        <title>Genomic Encyclopedia of Type Strains, Phase IV (KMG-V): Genome sequencing to study the core and pangenomes of soil and plant-associated prokaryotes.</title>
        <authorList>
            <person name="Whitman W."/>
        </authorList>
    </citation>
    <scope>NUCLEOTIDE SEQUENCE [LARGE SCALE GENOMIC DNA]</scope>
    <source>
        <strain evidence="2 3">S3M1</strain>
    </source>
</reference>
<dbReference type="Pfam" id="PF14352">
    <property type="entry name" value="DUF4402"/>
    <property type="match status" value="1"/>
</dbReference>
<dbReference type="InterPro" id="IPR025514">
    <property type="entry name" value="DUF4402"/>
</dbReference>
<evidence type="ECO:0000313" key="2">
    <source>
        <dbReference type="EMBL" id="MBB5638645.1"/>
    </source>
</evidence>
<name>A0A7W8ZRI3_9SPHI</name>
<accession>A0A7W8ZRI3</accession>
<feature type="signal peptide" evidence="1">
    <location>
        <begin position="1"/>
        <end position="24"/>
    </location>
</feature>
<keyword evidence="1" id="KW-0732">Signal</keyword>
<gene>
    <name evidence="2" type="ORF">HDE68_004577</name>
</gene>